<evidence type="ECO:0000313" key="12">
    <source>
        <dbReference type="EMBL" id="QBP43185.1"/>
    </source>
</evidence>
<dbReference type="GeneID" id="39472547"/>
<dbReference type="GO" id="GO:0043138">
    <property type="term" value="F:3'-5' DNA helicase activity"/>
    <property type="evidence" value="ECO:0007669"/>
    <property type="project" value="UniProtKB-EC"/>
</dbReference>
<dbReference type="Gene3D" id="3.40.50.300">
    <property type="entry name" value="P-loop containing nucleotide triphosphate hydrolases"/>
    <property type="match status" value="3"/>
</dbReference>
<dbReference type="GO" id="GO:0005829">
    <property type="term" value="C:cytosol"/>
    <property type="evidence" value="ECO:0007669"/>
    <property type="project" value="TreeGrafter"/>
</dbReference>
<keyword evidence="6" id="KW-0413">Isomerase</keyword>
<evidence type="ECO:0000256" key="4">
    <source>
        <dbReference type="ARBA" id="ARBA00022806"/>
    </source>
</evidence>
<dbReference type="GO" id="GO:0003916">
    <property type="term" value="F:DNA topoisomerase activity"/>
    <property type="evidence" value="ECO:0007669"/>
    <property type="project" value="InterPro"/>
</dbReference>
<feature type="binding site" evidence="10">
    <location>
        <begin position="135"/>
        <end position="142"/>
    </location>
    <ligand>
        <name>ATP</name>
        <dbReference type="ChEBI" id="CHEBI:30616"/>
    </ligand>
</feature>
<comment type="similarity">
    <text evidence="1">Belongs to the helicase family. UvrD subfamily.</text>
</comment>
<comment type="catalytic activity">
    <reaction evidence="9">
        <text>ATP + H2O = ADP + phosphate + H(+)</text>
        <dbReference type="Rhea" id="RHEA:13065"/>
        <dbReference type="ChEBI" id="CHEBI:15377"/>
        <dbReference type="ChEBI" id="CHEBI:15378"/>
        <dbReference type="ChEBI" id="CHEBI:30616"/>
        <dbReference type="ChEBI" id="CHEBI:43474"/>
        <dbReference type="ChEBI" id="CHEBI:456216"/>
        <dbReference type="EC" id="5.6.2.4"/>
    </reaction>
</comment>
<organism evidence="12 13">
    <name type="scientific">Paenisporosarcina antarctica</name>
    <dbReference type="NCBI Taxonomy" id="417367"/>
    <lineage>
        <taxon>Bacteria</taxon>
        <taxon>Bacillati</taxon>
        <taxon>Bacillota</taxon>
        <taxon>Bacilli</taxon>
        <taxon>Bacillales</taxon>
        <taxon>Caryophanaceae</taxon>
        <taxon>Paenisporosarcina</taxon>
    </lineage>
</organism>
<protein>
    <recommendedName>
        <fullName evidence="8">DNA 3'-5' helicase</fullName>
        <ecNumber evidence="8">5.6.2.4</ecNumber>
    </recommendedName>
</protein>
<dbReference type="EC" id="5.6.2.4" evidence="8"/>
<evidence type="ECO:0000256" key="1">
    <source>
        <dbReference type="ARBA" id="ARBA00009922"/>
    </source>
</evidence>
<dbReference type="PANTHER" id="PTHR11070:SF63">
    <property type="entry name" value="DNA HELICASE IV"/>
    <property type="match status" value="1"/>
</dbReference>
<feature type="domain" description="UvrD-like helicase ATP-binding" evidence="11">
    <location>
        <begin position="114"/>
        <end position="600"/>
    </location>
</feature>
<evidence type="ECO:0000256" key="10">
    <source>
        <dbReference type="PROSITE-ProRule" id="PRU00560"/>
    </source>
</evidence>
<dbReference type="GO" id="GO:0016887">
    <property type="term" value="F:ATP hydrolysis activity"/>
    <property type="evidence" value="ECO:0007669"/>
    <property type="project" value="RHEA"/>
</dbReference>
<name>A0A4V1ANL4_9BACL</name>
<dbReference type="InterPro" id="IPR027417">
    <property type="entry name" value="P-loop_NTPase"/>
</dbReference>
<evidence type="ECO:0000313" key="13">
    <source>
        <dbReference type="Proteomes" id="UP000294292"/>
    </source>
</evidence>
<keyword evidence="5 10" id="KW-0067">ATP-binding</keyword>
<dbReference type="GO" id="GO:0000725">
    <property type="term" value="P:recombinational repair"/>
    <property type="evidence" value="ECO:0007669"/>
    <property type="project" value="TreeGrafter"/>
</dbReference>
<dbReference type="EMBL" id="CP038016">
    <property type="protein sequence ID" value="QBP43185.1"/>
    <property type="molecule type" value="Genomic_DNA"/>
</dbReference>
<dbReference type="GO" id="GO:0006265">
    <property type="term" value="P:DNA topological change"/>
    <property type="evidence" value="ECO:0007669"/>
    <property type="project" value="InterPro"/>
</dbReference>
<evidence type="ECO:0000256" key="6">
    <source>
        <dbReference type="ARBA" id="ARBA00023235"/>
    </source>
</evidence>
<geneLocation type="plasmid" evidence="12">
    <name>unnamed</name>
</geneLocation>
<keyword evidence="12" id="KW-0614">Plasmid</keyword>
<dbReference type="KEGG" id="panc:E2636_18695"/>
<evidence type="ECO:0000256" key="7">
    <source>
        <dbReference type="ARBA" id="ARBA00034617"/>
    </source>
</evidence>
<evidence type="ECO:0000259" key="11">
    <source>
        <dbReference type="PROSITE" id="PS51198"/>
    </source>
</evidence>
<dbReference type="PANTHER" id="PTHR11070">
    <property type="entry name" value="UVRD / RECB / PCRA DNA HELICASE FAMILY MEMBER"/>
    <property type="match status" value="1"/>
</dbReference>
<evidence type="ECO:0000256" key="8">
    <source>
        <dbReference type="ARBA" id="ARBA00034808"/>
    </source>
</evidence>
<dbReference type="AlphaFoldDB" id="A0A4V1ANL4"/>
<dbReference type="Gene3D" id="3.30.65.10">
    <property type="entry name" value="Bacterial Topoisomerase I, domain 1"/>
    <property type="match status" value="2"/>
</dbReference>
<reference evidence="12 13" key="1">
    <citation type="submission" date="2019-03" db="EMBL/GenBank/DDBJ databases">
        <title>Complete genome sequence of Paenisporosarcina antarctica CGMCC 1.6503T.</title>
        <authorList>
            <person name="Rong J.-C."/>
            <person name="Chi N.-Y."/>
            <person name="Zhang Q.-F."/>
        </authorList>
    </citation>
    <scope>NUCLEOTIDE SEQUENCE [LARGE SCALE GENOMIC DNA]</scope>
    <source>
        <strain evidence="12 13">CGMCC 1.6503</strain>
        <plasmid evidence="12 13">unnamed</plasmid>
    </source>
</reference>
<dbReference type="GO" id="GO:0005524">
    <property type="term" value="F:ATP binding"/>
    <property type="evidence" value="ECO:0007669"/>
    <property type="project" value="UniProtKB-UniRule"/>
</dbReference>
<comment type="catalytic activity">
    <reaction evidence="7">
        <text>Couples ATP hydrolysis with the unwinding of duplex DNA by translocating in the 3'-5' direction.</text>
        <dbReference type="EC" id="5.6.2.4"/>
    </reaction>
</comment>
<keyword evidence="13" id="KW-1185">Reference proteome</keyword>
<dbReference type="GO" id="GO:0003677">
    <property type="term" value="F:DNA binding"/>
    <property type="evidence" value="ECO:0007669"/>
    <property type="project" value="InterPro"/>
</dbReference>
<dbReference type="GO" id="GO:0005694">
    <property type="term" value="C:chromosome"/>
    <property type="evidence" value="ECO:0007669"/>
    <property type="project" value="InterPro"/>
</dbReference>
<accession>A0A4V1ANL4</accession>
<dbReference type="Pfam" id="PF01396">
    <property type="entry name" value="Zn_ribbon_Top1"/>
    <property type="match status" value="2"/>
</dbReference>
<gene>
    <name evidence="12" type="ORF">E2636_18695</name>
</gene>
<evidence type="ECO:0000256" key="3">
    <source>
        <dbReference type="ARBA" id="ARBA00022801"/>
    </source>
</evidence>
<dbReference type="Pfam" id="PF13361">
    <property type="entry name" value="UvrD_C"/>
    <property type="match status" value="1"/>
</dbReference>
<dbReference type="InterPro" id="IPR013498">
    <property type="entry name" value="Topo_IA_Znf"/>
</dbReference>
<evidence type="ECO:0000256" key="9">
    <source>
        <dbReference type="ARBA" id="ARBA00048988"/>
    </source>
</evidence>
<dbReference type="SUPFAM" id="SSF57783">
    <property type="entry name" value="Zinc beta-ribbon"/>
    <property type="match status" value="1"/>
</dbReference>
<dbReference type="Proteomes" id="UP000294292">
    <property type="component" value="Plasmid unnamed"/>
</dbReference>
<dbReference type="InterPro" id="IPR000212">
    <property type="entry name" value="DNA_helicase_UvrD/REP"/>
</dbReference>
<dbReference type="RefSeq" id="WP_134211894.1">
    <property type="nucleotide sequence ID" value="NZ_CP038016.1"/>
</dbReference>
<proteinExistence type="inferred from homology"/>
<dbReference type="InterPro" id="IPR014017">
    <property type="entry name" value="DNA_helicase_UvrD-like_C"/>
</dbReference>
<dbReference type="InterPro" id="IPR014016">
    <property type="entry name" value="UvrD-like_ATP-bd"/>
</dbReference>
<dbReference type="Pfam" id="PF00580">
    <property type="entry name" value="UvrD-helicase"/>
    <property type="match status" value="1"/>
</dbReference>
<keyword evidence="2 10" id="KW-0547">Nucleotide-binding</keyword>
<dbReference type="OrthoDB" id="9809039at2"/>
<evidence type="ECO:0000256" key="2">
    <source>
        <dbReference type="ARBA" id="ARBA00022741"/>
    </source>
</evidence>
<sequence>MEIFLLVFTILIGYLFISLIKKKRLKKQIPIALSFLQEIENRKKEYFTDTSRKEIMMKYKVFYESCIKNSSSNTLNQFNQVYSHLDKRIVKWNKEYVQRELKQNDSFFSNIDGKSLDDQQRKAVVIDESNNLILAGAGSGKTLTIAGKVKYLVEQKKVSPDEILLLTYTKKAATEMEDRIKIKMNIPVESMTFHKLGLRMITQKREQHPNVSDQLRKNILDFFEREILTNPILMGKVIHFFSYYINVPQDYEDYDNLGDLYTHQKTTSLETIKSKFEKDINALKQDKFTIAGEEVKSIEEVIIANFLYLNGIEYEYEKIYPYPSPDPYRKRYQPDFYLLEYDIYLEHFGISENNRTPWLSSIEEDKYLEGMKWKREFHASNQTKLLETYSYYNKNGVLLYKLESLLKKNGVKIQPRNLQDIYKQIYITQKEKDRDFGEIIKLIQTFIGLFKSMGNTADDFKGIRSEILKNEAHLFMKDRNLLLLSIIESIFTYYQAELKVSEAIDFADMINEATSLIEQNQVKHPMYKYIIVDEYQDISFSRFKLIKALRDRTQAKIMCVGDDWQSIYRFAGSDLQLFIDFERFFGFTKQLKIEKTYRNSQDLVNTAGSFVMENKNQFKKRLTSPKFLEQPIVIYGFDKNFSLAFEKALQDILNHHGENSTVLILGRNNYDLNRIEQLENHLFTTRQIETKTIIQYKKHPKMAIEFLTVHRSKGLEADNVIVINLENKTSGFPNKISDDSILSYVLTDSDDFPFAEERRLFYVAITRTRNKSYLIAPQQNSSIFVEELVKELRIPFQVVTNEESIRQYPKCSHCKTGTLIIRENKTSNQNFIGCTNFPNCTQSFKDLTLIKDQVICPNCKGYMHRRKGKYGSFYGCSNYPYCTSTLKVELVTSTP</sequence>
<evidence type="ECO:0000256" key="5">
    <source>
        <dbReference type="ARBA" id="ARBA00022840"/>
    </source>
</evidence>
<keyword evidence="3 10" id="KW-0378">Hydrolase</keyword>
<dbReference type="InterPro" id="IPR013986">
    <property type="entry name" value="DExx_box_DNA_helicase_dom_sf"/>
</dbReference>
<keyword evidence="4 10" id="KW-0347">Helicase</keyword>
<dbReference type="PROSITE" id="PS51198">
    <property type="entry name" value="UVRD_HELICASE_ATP_BIND"/>
    <property type="match status" value="1"/>
</dbReference>
<dbReference type="Gene3D" id="1.10.10.160">
    <property type="match status" value="1"/>
</dbReference>
<dbReference type="SUPFAM" id="SSF52540">
    <property type="entry name" value="P-loop containing nucleoside triphosphate hydrolases"/>
    <property type="match status" value="1"/>
</dbReference>